<dbReference type="AlphaFoldDB" id="A0A4Y2IP15"/>
<keyword evidence="1" id="KW-1133">Transmembrane helix</keyword>
<accession>A0A4Y2IP15</accession>
<organism evidence="3 4">
    <name type="scientific">Araneus ventricosus</name>
    <name type="common">Orbweaver spider</name>
    <name type="synonym">Epeira ventricosa</name>
    <dbReference type="NCBI Taxonomy" id="182803"/>
    <lineage>
        <taxon>Eukaryota</taxon>
        <taxon>Metazoa</taxon>
        <taxon>Ecdysozoa</taxon>
        <taxon>Arthropoda</taxon>
        <taxon>Chelicerata</taxon>
        <taxon>Arachnida</taxon>
        <taxon>Araneae</taxon>
        <taxon>Araneomorphae</taxon>
        <taxon>Entelegynae</taxon>
        <taxon>Araneoidea</taxon>
        <taxon>Araneidae</taxon>
        <taxon>Araneus</taxon>
    </lineage>
</organism>
<reference evidence="3 4" key="1">
    <citation type="journal article" date="2019" name="Sci. Rep.">
        <title>Orb-weaving spider Araneus ventricosus genome elucidates the spidroin gene catalogue.</title>
        <authorList>
            <person name="Kono N."/>
            <person name="Nakamura H."/>
            <person name="Ohtoshi R."/>
            <person name="Moran D.A.P."/>
            <person name="Shinohara A."/>
            <person name="Yoshida Y."/>
            <person name="Fujiwara M."/>
            <person name="Mori M."/>
            <person name="Tomita M."/>
            <person name="Arakawa K."/>
        </authorList>
    </citation>
    <scope>NUCLEOTIDE SEQUENCE [LARGE SCALE GENOMIC DNA]</scope>
</reference>
<sequence length="90" mass="10470">MLHIIRDGATTGRWLGSHVTLAKGWTNSEVHKHIFIWVKLFSKCLLCLLTFIFSWVQCRSTFTLYQVQKTLKNNLKKNEQAQMETAPDAF</sequence>
<keyword evidence="1" id="KW-0472">Membrane</keyword>
<evidence type="ECO:0000256" key="1">
    <source>
        <dbReference type="SAM" id="Phobius"/>
    </source>
</evidence>
<comment type="caution">
    <text evidence="3">The sequence shown here is derived from an EMBL/GenBank/DDBJ whole genome shotgun (WGS) entry which is preliminary data.</text>
</comment>
<dbReference type="Proteomes" id="UP000499080">
    <property type="component" value="Unassembled WGS sequence"/>
</dbReference>
<protein>
    <submittedName>
        <fullName evidence="3">Uncharacterized protein</fullName>
    </submittedName>
</protein>
<proteinExistence type="predicted"/>
<dbReference type="EMBL" id="BGPR01107242">
    <property type="protein sequence ID" value="GBM78939.1"/>
    <property type="molecule type" value="Genomic_DNA"/>
</dbReference>
<keyword evidence="4" id="KW-1185">Reference proteome</keyword>
<name>A0A4Y2IP15_ARAVE</name>
<evidence type="ECO:0000313" key="2">
    <source>
        <dbReference type="EMBL" id="GBM78924.1"/>
    </source>
</evidence>
<gene>
    <name evidence="2" type="ORF">AVEN_258141_1</name>
    <name evidence="3" type="ORF">AVEN_26041_1</name>
</gene>
<keyword evidence="1" id="KW-0812">Transmembrane</keyword>
<feature type="transmembrane region" description="Helical" evidence="1">
    <location>
        <begin position="34"/>
        <end position="56"/>
    </location>
</feature>
<evidence type="ECO:0000313" key="3">
    <source>
        <dbReference type="EMBL" id="GBM78939.1"/>
    </source>
</evidence>
<dbReference type="EMBL" id="BGPR01107238">
    <property type="protein sequence ID" value="GBM78924.1"/>
    <property type="molecule type" value="Genomic_DNA"/>
</dbReference>
<evidence type="ECO:0000313" key="4">
    <source>
        <dbReference type="Proteomes" id="UP000499080"/>
    </source>
</evidence>